<accession>A0A7C3F132</accession>
<feature type="transmembrane region" description="Helical" evidence="1">
    <location>
        <begin position="176"/>
        <end position="201"/>
    </location>
</feature>
<dbReference type="PANTHER" id="PTHR35337:SF1">
    <property type="entry name" value="SLR1478 PROTEIN"/>
    <property type="match status" value="1"/>
</dbReference>
<feature type="transmembrane region" description="Helical" evidence="1">
    <location>
        <begin position="134"/>
        <end position="155"/>
    </location>
</feature>
<reference evidence="2" key="1">
    <citation type="journal article" date="2020" name="mSystems">
        <title>Genome- and Community-Level Interaction Insights into Carbon Utilization and Element Cycling Functions of Hydrothermarchaeota in Hydrothermal Sediment.</title>
        <authorList>
            <person name="Zhou Z."/>
            <person name="Liu Y."/>
            <person name="Xu W."/>
            <person name="Pan J."/>
            <person name="Luo Z.H."/>
            <person name="Li M."/>
        </authorList>
    </citation>
    <scope>NUCLEOTIDE SEQUENCE [LARGE SCALE GENOMIC DNA]</scope>
    <source>
        <strain evidence="2">SpSt-468</strain>
    </source>
</reference>
<evidence type="ECO:0000256" key="1">
    <source>
        <dbReference type="SAM" id="Phobius"/>
    </source>
</evidence>
<name>A0A7C3F132_9CREN</name>
<dbReference type="EMBL" id="DSTX01000013">
    <property type="protein sequence ID" value="HFK21165.1"/>
    <property type="molecule type" value="Genomic_DNA"/>
</dbReference>
<protein>
    <submittedName>
        <fullName evidence="2">Stage II sporulation protein M</fullName>
    </submittedName>
</protein>
<keyword evidence="1" id="KW-0812">Transmembrane</keyword>
<feature type="transmembrane region" description="Helical" evidence="1">
    <location>
        <begin position="94"/>
        <end position="114"/>
    </location>
</feature>
<dbReference type="AlphaFoldDB" id="A0A7C3F132"/>
<keyword evidence="1" id="KW-0472">Membrane</keyword>
<sequence>MKMMNNQIKWLSIGIFRDHSAYIFAGVALMVVGIAIGFAVPRSGQPLSANPLFDGIEQLVQFYKPFEPMSVAFLFIKNSLTASIAFLTGPILIIPAFILFFNGFVVGLISATLIDQVSLMAPILALAPHGIFELPALVIAGAAGLRLGISFIRKIKSKMRRTEYKLTESFESSFRLFLFSLVLLVVAAVMETYVTPIVIGISP</sequence>
<comment type="caution">
    <text evidence="2">The sequence shown here is derived from an EMBL/GenBank/DDBJ whole genome shotgun (WGS) entry which is preliminary data.</text>
</comment>
<organism evidence="2">
    <name type="scientific">Candidatus Methanomethylicus mesodigestus</name>
    <dbReference type="NCBI Taxonomy" id="1867258"/>
    <lineage>
        <taxon>Archaea</taxon>
        <taxon>Thermoproteota</taxon>
        <taxon>Methanosuratincolia</taxon>
        <taxon>Candidatus Methanomethylicales</taxon>
        <taxon>Candidatus Methanomethylicaceae</taxon>
        <taxon>Candidatus Methanomethylicus</taxon>
    </lineage>
</organism>
<proteinExistence type="predicted"/>
<dbReference type="PANTHER" id="PTHR35337">
    <property type="entry name" value="SLR1478 PROTEIN"/>
    <property type="match status" value="1"/>
</dbReference>
<gene>
    <name evidence="2" type="ORF">ENS19_07825</name>
</gene>
<feature type="transmembrane region" description="Helical" evidence="1">
    <location>
        <begin position="21"/>
        <end position="40"/>
    </location>
</feature>
<dbReference type="InterPro" id="IPR002798">
    <property type="entry name" value="SpoIIM-like"/>
</dbReference>
<evidence type="ECO:0000313" key="2">
    <source>
        <dbReference type="EMBL" id="HFK21165.1"/>
    </source>
</evidence>
<dbReference type="Pfam" id="PF01944">
    <property type="entry name" value="SpoIIM"/>
    <property type="match status" value="1"/>
</dbReference>
<keyword evidence="1" id="KW-1133">Transmembrane helix</keyword>